<organism evidence="2 3">
    <name type="scientific">Sordaria brevicollis</name>
    <dbReference type="NCBI Taxonomy" id="83679"/>
    <lineage>
        <taxon>Eukaryota</taxon>
        <taxon>Fungi</taxon>
        <taxon>Dikarya</taxon>
        <taxon>Ascomycota</taxon>
        <taxon>Pezizomycotina</taxon>
        <taxon>Sordariomycetes</taxon>
        <taxon>Sordariomycetidae</taxon>
        <taxon>Sordariales</taxon>
        <taxon>Sordariaceae</taxon>
        <taxon>Sordaria</taxon>
    </lineage>
</organism>
<evidence type="ECO:0000256" key="1">
    <source>
        <dbReference type="SAM" id="MobiDB-lite"/>
    </source>
</evidence>
<reference evidence="2" key="1">
    <citation type="journal article" date="2023" name="Mol. Phylogenet. Evol.">
        <title>Genome-scale phylogeny and comparative genomics of the fungal order Sordariales.</title>
        <authorList>
            <person name="Hensen N."/>
            <person name="Bonometti L."/>
            <person name="Westerberg I."/>
            <person name="Brannstrom I.O."/>
            <person name="Guillou S."/>
            <person name="Cros-Aarteil S."/>
            <person name="Calhoun S."/>
            <person name="Haridas S."/>
            <person name="Kuo A."/>
            <person name="Mondo S."/>
            <person name="Pangilinan J."/>
            <person name="Riley R."/>
            <person name="LaButti K."/>
            <person name="Andreopoulos B."/>
            <person name="Lipzen A."/>
            <person name="Chen C."/>
            <person name="Yan M."/>
            <person name="Daum C."/>
            <person name="Ng V."/>
            <person name="Clum A."/>
            <person name="Steindorff A."/>
            <person name="Ohm R.A."/>
            <person name="Martin F."/>
            <person name="Silar P."/>
            <person name="Natvig D.O."/>
            <person name="Lalanne C."/>
            <person name="Gautier V."/>
            <person name="Ament-Velasquez S.L."/>
            <person name="Kruys A."/>
            <person name="Hutchinson M.I."/>
            <person name="Powell A.J."/>
            <person name="Barry K."/>
            <person name="Miller A.N."/>
            <person name="Grigoriev I.V."/>
            <person name="Debuchy R."/>
            <person name="Gladieux P."/>
            <person name="Hiltunen Thoren M."/>
            <person name="Johannesson H."/>
        </authorList>
    </citation>
    <scope>NUCLEOTIDE SEQUENCE</scope>
    <source>
        <strain evidence="2">FGSC 1904</strain>
    </source>
</reference>
<protein>
    <submittedName>
        <fullName evidence="2">Uncharacterized protein</fullName>
    </submittedName>
</protein>
<sequence>MDETPPNTFGDPLANVTRGPRRVRQRLRFDAQQQQQHQHQTPQRTTRSAQAATATAAAQEPQVESRRAALRSQGSGFTPEPRPETITPPVNPMNPPPTMSGKLLFMF</sequence>
<keyword evidence="3" id="KW-1185">Reference proteome</keyword>
<proteinExistence type="predicted"/>
<evidence type="ECO:0000313" key="2">
    <source>
        <dbReference type="EMBL" id="KAK3396934.1"/>
    </source>
</evidence>
<feature type="region of interest" description="Disordered" evidence="1">
    <location>
        <begin position="29"/>
        <end position="107"/>
    </location>
</feature>
<dbReference type="Proteomes" id="UP001281003">
    <property type="component" value="Unassembled WGS sequence"/>
</dbReference>
<comment type="caution">
    <text evidence="2">The sequence shown here is derived from an EMBL/GenBank/DDBJ whole genome shotgun (WGS) entry which is preliminary data.</text>
</comment>
<feature type="compositionally biased region" description="Low complexity" evidence="1">
    <location>
        <begin position="32"/>
        <end position="62"/>
    </location>
</feature>
<evidence type="ECO:0000313" key="3">
    <source>
        <dbReference type="Proteomes" id="UP001281003"/>
    </source>
</evidence>
<name>A0AAE0PBK7_SORBR</name>
<feature type="region of interest" description="Disordered" evidence="1">
    <location>
        <begin position="1"/>
        <end position="20"/>
    </location>
</feature>
<feature type="compositionally biased region" description="Pro residues" evidence="1">
    <location>
        <begin position="89"/>
        <end position="98"/>
    </location>
</feature>
<reference evidence="2" key="2">
    <citation type="submission" date="2023-07" db="EMBL/GenBank/DDBJ databases">
        <authorList>
            <consortium name="Lawrence Berkeley National Laboratory"/>
            <person name="Haridas S."/>
            <person name="Hensen N."/>
            <person name="Bonometti L."/>
            <person name="Westerberg I."/>
            <person name="Brannstrom I.O."/>
            <person name="Guillou S."/>
            <person name="Cros-Aarteil S."/>
            <person name="Calhoun S."/>
            <person name="Kuo A."/>
            <person name="Mondo S."/>
            <person name="Pangilinan J."/>
            <person name="Riley R."/>
            <person name="LaButti K."/>
            <person name="Andreopoulos B."/>
            <person name="Lipzen A."/>
            <person name="Chen C."/>
            <person name="Yanf M."/>
            <person name="Daum C."/>
            <person name="Ng V."/>
            <person name="Clum A."/>
            <person name="Steindorff A."/>
            <person name="Ohm R."/>
            <person name="Martin F."/>
            <person name="Silar P."/>
            <person name="Natvig D."/>
            <person name="Lalanne C."/>
            <person name="Gautier V."/>
            <person name="Ament-velasquez S.L."/>
            <person name="Kruys A."/>
            <person name="Hutchinson M.I."/>
            <person name="Powell A.J."/>
            <person name="Barry K."/>
            <person name="Miller A.N."/>
            <person name="Grigoriev I.V."/>
            <person name="Debuchy R."/>
            <person name="Gladieux P."/>
            <person name="Thoren M.H."/>
            <person name="Johannesson H."/>
        </authorList>
    </citation>
    <scope>NUCLEOTIDE SEQUENCE</scope>
    <source>
        <strain evidence="2">FGSC 1904</strain>
    </source>
</reference>
<dbReference type="AlphaFoldDB" id="A0AAE0PBK7"/>
<dbReference type="EMBL" id="JAUTDP010000008">
    <property type="protein sequence ID" value="KAK3396934.1"/>
    <property type="molecule type" value="Genomic_DNA"/>
</dbReference>
<gene>
    <name evidence="2" type="ORF">B0T20DRAFT_480535</name>
</gene>
<accession>A0AAE0PBK7</accession>